<feature type="transmembrane region" description="Helical" evidence="1">
    <location>
        <begin position="152"/>
        <end position="170"/>
    </location>
</feature>
<feature type="transmembrane region" description="Helical" evidence="1">
    <location>
        <begin position="52"/>
        <end position="72"/>
    </location>
</feature>
<dbReference type="InterPro" id="IPR012171">
    <property type="entry name" value="Fatty_acid_desaturase"/>
</dbReference>
<dbReference type="EMBL" id="JAROBY010000017">
    <property type="protein sequence ID" value="MEB4794647.1"/>
    <property type="molecule type" value="Genomic_DNA"/>
</dbReference>
<dbReference type="Pfam" id="PF00487">
    <property type="entry name" value="FA_desaturase"/>
    <property type="match status" value="1"/>
</dbReference>
<keyword evidence="1" id="KW-0812">Transmembrane</keyword>
<name>A0ABU6DBJ9_9BACL</name>
<evidence type="ECO:0000256" key="1">
    <source>
        <dbReference type="SAM" id="Phobius"/>
    </source>
</evidence>
<dbReference type="RefSeq" id="WP_127458333.1">
    <property type="nucleotide sequence ID" value="NZ_JAROBY010000017.1"/>
</dbReference>
<protein>
    <submittedName>
        <fullName evidence="3">Fatty acid desaturase</fullName>
    </submittedName>
</protein>
<dbReference type="CDD" id="cd03507">
    <property type="entry name" value="Delta12-FADS-like"/>
    <property type="match status" value="1"/>
</dbReference>
<feature type="transmembrane region" description="Helical" evidence="1">
    <location>
        <begin position="182"/>
        <end position="200"/>
    </location>
</feature>
<feature type="transmembrane region" description="Helical" evidence="1">
    <location>
        <begin position="206"/>
        <end position="226"/>
    </location>
</feature>
<comment type="caution">
    <text evidence="3">The sequence shown here is derived from an EMBL/GenBank/DDBJ whole genome shotgun (WGS) entry which is preliminary data.</text>
</comment>
<evidence type="ECO:0000313" key="3">
    <source>
        <dbReference type="EMBL" id="MEB4794647.1"/>
    </source>
</evidence>
<feature type="domain" description="Fatty acid desaturase" evidence="2">
    <location>
        <begin position="51"/>
        <end position="294"/>
    </location>
</feature>
<sequence length="355" mass="41161">MTQSTLTHLKKQVAPYEKSNTRASIKQLFNTLGPLFVLWLAAYLSLSISYWITLPITIIASGFVIRTFIIFHDCCHQSFFKSRRANEIIGTITGILTLFPYQQWKNSHSIHHATSGNLEKRGIGDMWVLTVDEYAASSLWVRIAYRLYRNPFIMFGLGPVFLFLFTNRFNTKGARRKERISTYMTNVFILALYGGLIWIIGWQSFVLIQAPIMFIAGLMGIWLFYVQHQFEDSYFENEDEWSYVKAAVDGSSYYKLPKILQWITGNIGFHHVHHLSPKVPNYNLEKAHNATPPLQKAVTITIRTSLKALSFRLWDERSKTFVDYKNSQQVHLKEDEHDTFVNKIKVKVRESSLQG</sequence>
<keyword evidence="1" id="KW-0472">Membrane</keyword>
<dbReference type="PANTHER" id="PTHR19353">
    <property type="entry name" value="FATTY ACID DESATURASE 2"/>
    <property type="match status" value="1"/>
</dbReference>
<dbReference type="InterPro" id="IPR005804">
    <property type="entry name" value="FA_desaturase_dom"/>
</dbReference>
<gene>
    <name evidence="3" type="ORF">P5G65_12125</name>
</gene>
<proteinExistence type="predicted"/>
<accession>A0ABU6DBJ9</accession>
<feature type="transmembrane region" description="Helical" evidence="1">
    <location>
        <begin position="84"/>
        <end position="101"/>
    </location>
</feature>
<evidence type="ECO:0000313" key="4">
    <source>
        <dbReference type="Proteomes" id="UP001355653"/>
    </source>
</evidence>
<dbReference type="Proteomes" id="UP001355653">
    <property type="component" value="Unassembled WGS sequence"/>
</dbReference>
<keyword evidence="4" id="KW-1185">Reference proteome</keyword>
<keyword evidence="1" id="KW-1133">Transmembrane helix</keyword>
<feature type="transmembrane region" description="Helical" evidence="1">
    <location>
        <begin position="28"/>
        <end position="46"/>
    </location>
</feature>
<reference evidence="3 4" key="1">
    <citation type="submission" date="2023-03" db="EMBL/GenBank/DDBJ databases">
        <title>Bacillus Genome Sequencing.</title>
        <authorList>
            <person name="Dunlap C."/>
        </authorList>
    </citation>
    <scope>NUCLEOTIDE SEQUENCE [LARGE SCALE GENOMIC DNA]</scope>
    <source>
        <strain evidence="3 4">NRS-1351</strain>
    </source>
</reference>
<evidence type="ECO:0000259" key="2">
    <source>
        <dbReference type="Pfam" id="PF00487"/>
    </source>
</evidence>
<dbReference type="PANTHER" id="PTHR19353:SF73">
    <property type="entry name" value="FATTY ACID DESATURASE"/>
    <property type="match status" value="1"/>
</dbReference>
<organism evidence="3 4">
    <name type="scientific">Paenibacillus chondroitinus</name>
    <dbReference type="NCBI Taxonomy" id="59842"/>
    <lineage>
        <taxon>Bacteria</taxon>
        <taxon>Bacillati</taxon>
        <taxon>Bacillota</taxon>
        <taxon>Bacilli</taxon>
        <taxon>Bacillales</taxon>
        <taxon>Paenibacillaceae</taxon>
        <taxon>Paenibacillus</taxon>
    </lineage>
</organism>